<keyword evidence="2" id="KW-1185">Reference proteome</keyword>
<reference evidence="2" key="1">
    <citation type="submission" date="2017-10" db="EMBL/GenBank/DDBJ databases">
        <title>Rapid genome shrinkage in a self-fertile nematode reveals novel sperm competition proteins.</title>
        <authorList>
            <person name="Yin D."/>
            <person name="Schwarz E.M."/>
            <person name="Thomas C.G."/>
            <person name="Felde R.L."/>
            <person name="Korf I.F."/>
            <person name="Cutter A.D."/>
            <person name="Schartner C.M."/>
            <person name="Ralston E.J."/>
            <person name="Meyer B.J."/>
            <person name="Haag E.S."/>
        </authorList>
    </citation>
    <scope>NUCLEOTIDE SEQUENCE [LARGE SCALE GENOMIC DNA]</scope>
    <source>
        <strain evidence="2">JU1422</strain>
    </source>
</reference>
<protein>
    <submittedName>
        <fullName evidence="1">Uncharacterized protein</fullName>
    </submittedName>
</protein>
<comment type="caution">
    <text evidence="1">The sequence shown here is derived from an EMBL/GenBank/DDBJ whole genome shotgun (WGS) entry which is preliminary data.</text>
</comment>
<name>A0A2G5SPQ6_9PELO</name>
<gene>
    <name evidence="1" type="primary">Cni-F47B10.6</name>
    <name evidence="1" type="synonym">Cnig_chr_X.g23361</name>
    <name evidence="1" type="ORF">B9Z55_023361</name>
</gene>
<organism evidence="1 2">
    <name type="scientific">Caenorhabditis nigoni</name>
    <dbReference type="NCBI Taxonomy" id="1611254"/>
    <lineage>
        <taxon>Eukaryota</taxon>
        <taxon>Metazoa</taxon>
        <taxon>Ecdysozoa</taxon>
        <taxon>Nematoda</taxon>
        <taxon>Chromadorea</taxon>
        <taxon>Rhabditida</taxon>
        <taxon>Rhabditina</taxon>
        <taxon>Rhabditomorpha</taxon>
        <taxon>Rhabditoidea</taxon>
        <taxon>Rhabditidae</taxon>
        <taxon>Peloderinae</taxon>
        <taxon>Caenorhabditis</taxon>
    </lineage>
</organism>
<accession>A0A2G5SPQ6</accession>
<dbReference type="AlphaFoldDB" id="A0A2G5SPQ6"/>
<sequence length="115" mass="13159">MPSRPIDDLTGALNWLTHGDELEKYENLKSRYHKLIRGLCTIIEMECMSDYDYILEIYDSAVATGQNVINEDFPKATTNEDFAVIFGKMEVAVDKLEAVDRVITGCISRKLIRLR</sequence>
<dbReference type="EMBL" id="PDUG01000006">
    <property type="protein sequence ID" value="PIC16942.1"/>
    <property type="molecule type" value="Genomic_DNA"/>
</dbReference>
<dbReference type="Proteomes" id="UP000230233">
    <property type="component" value="Chromosome X"/>
</dbReference>
<evidence type="ECO:0000313" key="1">
    <source>
        <dbReference type="EMBL" id="PIC16942.1"/>
    </source>
</evidence>
<evidence type="ECO:0000313" key="2">
    <source>
        <dbReference type="Proteomes" id="UP000230233"/>
    </source>
</evidence>
<dbReference type="OrthoDB" id="5780759at2759"/>
<proteinExistence type="predicted"/>